<gene>
    <name evidence="11" type="primary">MTCH2</name>
    <name evidence="12" type="ORF">SSLN_LOCUS14867</name>
    <name evidence="11" type="ORF">TR140346</name>
</gene>
<protein>
    <submittedName>
        <fullName evidence="11 14">Mitochondrial carrier homolog 2</fullName>
    </submittedName>
</protein>
<evidence type="ECO:0000256" key="10">
    <source>
        <dbReference type="RuleBase" id="RU000488"/>
    </source>
</evidence>
<sequence length="339" mass="39419">MEELSDTNLDRQLHTISPEQCLIRQLINPIRFSRTLIQLGYEPLPPYRSLHPLALFGWSKPLFFYPNMFAYARYLFHKRGFWYVMTTGFQARFFCDLLTDACQFMNRRFMLENSSYSLPPPSNVDSFVFADPNPTTDENLHAKRWNGLVENIMEETTLWKFGVHLSGLLAMKAYEIILTQPFYVIMVRQMASFVGGESGYTWFHQAVWSIYKESGLAGFVQGFWPRLFCESIRLILYFSACRFIRRHVLSLCDRENGLLVPLRTLLLIIITNCTYRYEVVTCMMAVRGSGLVAAREANTFTSWRSCRRALTETGQANRGCMPFWRGYVQAKHLTALQAE</sequence>
<name>A0A0X3NZB7_SCHSO</name>
<keyword evidence="7" id="KW-0496">Mitochondrion</keyword>
<evidence type="ECO:0000256" key="2">
    <source>
        <dbReference type="ARBA" id="ARBA00006375"/>
    </source>
</evidence>
<dbReference type="STRING" id="70667.A0A0X3NZB7"/>
<dbReference type="WBParaSite" id="SSLN_0001542601-mRNA-1">
    <property type="protein sequence ID" value="SSLN_0001542601-mRNA-1"/>
    <property type="gene ID" value="SSLN_0001542601"/>
</dbReference>
<keyword evidence="13" id="KW-1185">Reference proteome</keyword>
<dbReference type="EMBL" id="GEEE01022163">
    <property type="protein sequence ID" value="JAP41062.1"/>
    <property type="molecule type" value="Transcribed_RNA"/>
</dbReference>
<dbReference type="SUPFAM" id="SSF103506">
    <property type="entry name" value="Mitochondrial carrier"/>
    <property type="match status" value="1"/>
</dbReference>
<evidence type="ECO:0000313" key="12">
    <source>
        <dbReference type="EMBL" id="VDM01253.1"/>
    </source>
</evidence>
<dbReference type="Pfam" id="PF00153">
    <property type="entry name" value="Mito_carr"/>
    <property type="match status" value="1"/>
</dbReference>
<keyword evidence="3 9" id="KW-0812">Transmembrane</keyword>
<feature type="repeat" description="Solcar" evidence="9">
    <location>
        <begin position="161"/>
        <end position="247"/>
    </location>
</feature>
<evidence type="ECO:0000256" key="4">
    <source>
        <dbReference type="ARBA" id="ARBA00022737"/>
    </source>
</evidence>
<evidence type="ECO:0000256" key="9">
    <source>
        <dbReference type="PROSITE-ProRule" id="PRU00282"/>
    </source>
</evidence>
<comment type="similarity">
    <text evidence="2 10">Belongs to the mitochondrial carrier (TC 2.A.29) family.</text>
</comment>
<reference evidence="14" key="2">
    <citation type="submission" date="2016-06" db="UniProtKB">
        <authorList>
            <consortium name="WormBaseParasite"/>
        </authorList>
    </citation>
    <scope>IDENTIFICATION</scope>
</reference>
<dbReference type="AlphaFoldDB" id="A0A0X3NZB7"/>
<organism evidence="11">
    <name type="scientific">Schistocephalus solidus</name>
    <name type="common">Tapeworm</name>
    <dbReference type="NCBI Taxonomy" id="70667"/>
    <lineage>
        <taxon>Eukaryota</taxon>
        <taxon>Metazoa</taxon>
        <taxon>Spiralia</taxon>
        <taxon>Lophotrochozoa</taxon>
        <taxon>Platyhelminthes</taxon>
        <taxon>Cestoda</taxon>
        <taxon>Eucestoda</taxon>
        <taxon>Diphyllobothriidea</taxon>
        <taxon>Diphyllobothriidae</taxon>
        <taxon>Schistocephalus</taxon>
    </lineage>
</organism>
<dbReference type="PANTHER" id="PTHR10780:SF18">
    <property type="entry name" value="LD43650P"/>
    <property type="match status" value="1"/>
</dbReference>
<evidence type="ECO:0000313" key="14">
    <source>
        <dbReference type="WBParaSite" id="SSLN_0001542601-mRNA-1"/>
    </source>
</evidence>
<evidence type="ECO:0000256" key="8">
    <source>
        <dbReference type="ARBA" id="ARBA00023136"/>
    </source>
</evidence>
<dbReference type="EMBL" id="UYSU01039382">
    <property type="protein sequence ID" value="VDM01253.1"/>
    <property type="molecule type" value="Genomic_DNA"/>
</dbReference>
<evidence type="ECO:0000256" key="5">
    <source>
        <dbReference type="ARBA" id="ARBA00022787"/>
    </source>
</evidence>
<evidence type="ECO:0000256" key="7">
    <source>
        <dbReference type="ARBA" id="ARBA00023128"/>
    </source>
</evidence>
<evidence type="ECO:0000256" key="3">
    <source>
        <dbReference type="ARBA" id="ARBA00022692"/>
    </source>
</evidence>
<keyword evidence="5" id="KW-1000">Mitochondrion outer membrane</keyword>
<comment type="subcellular location">
    <subcellularLocation>
        <location evidence="1">Mitochondrion outer membrane</location>
        <topology evidence="1">Multi-pass membrane protein</topology>
    </subcellularLocation>
</comment>
<evidence type="ECO:0000313" key="11">
    <source>
        <dbReference type="EMBL" id="JAP41062.1"/>
    </source>
</evidence>
<keyword evidence="6" id="KW-1133">Transmembrane helix</keyword>
<accession>A0A0X3NZB7</accession>
<evidence type="ECO:0000256" key="1">
    <source>
        <dbReference type="ARBA" id="ARBA00004374"/>
    </source>
</evidence>
<dbReference type="PANTHER" id="PTHR10780">
    <property type="entry name" value="MITOCHONDRIAL CARRIER HOMOLOG"/>
    <property type="match status" value="1"/>
</dbReference>
<proteinExistence type="inferred from homology"/>
<dbReference type="GO" id="GO:0005741">
    <property type="term" value="C:mitochondrial outer membrane"/>
    <property type="evidence" value="ECO:0007669"/>
    <property type="project" value="UniProtKB-SubCell"/>
</dbReference>
<dbReference type="Gene3D" id="1.50.40.10">
    <property type="entry name" value="Mitochondrial carrier domain"/>
    <property type="match status" value="1"/>
</dbReference>
<dbReference type="InterPro" id="IPR018108">
    <property type="entry name" value="MCP_transmembrane"/>
</dbReference>
<dbReference type="Proteomes" id="UP000275846">
    <property type="component" value="Unassembled WGS sequence"/>
</dbReference>
<keyword evidence="10" id="KW-0813">Transport</keyword>
<reference evidence="11" key="1">
    <citation type="submission" date="2016-01" db="EMBL/GenBank/DDBJ databases">
        <title>Reference transcriptome for the parasite Schistocephalus solidus: insights into the molecular evolution of parasitism.</title>
        <authorList>
            <person name="Hebert F.O."/>
            <person name="Grambauer S."/>
            <person name="Barber I."/>
            <person name="Landry C.R."/>
            <person name="Aubin-Horth N."/>
        </authorList>
    </citation>
    <scope>NUCLEOTIDE SEQUENCE</scope>
</reference>
<dbReference type="PROSITE" id="PS50920">
    <property type="entry name" value="SOLCAR"/>
    <property type="match status" value="1"/>
</dbReference>
<reference evidence="12 13" key="3">
    <citation type="submission" date="2018-11" db="EMBL/GenBank/DDBJ databases">
        <authorList>
            <consortium name="Pathogen Informatics"/>
        </authorList>
    </citation>
    <scope>NUCLEOTIDE SEQUENCE [LARGE SCALE GENOMIC DNA]</scope>
    <source>
        <strain evidence="12 13">NST_G2</strain>
    </source>
</reference>
<evidence type="ECO:0000313" key="13">
    <source>
        <dbReference type="Proteomes" id="UP000275846"/>
    </source>
</evidence>
<keyword evidence="4" id="KW-0677">Repeat</keyword>
<evidence type="ECO:0000256" key="6">
    <source>
        <dbReference type="ARBA" id="ARBA00022989"/>
    </source>
</evidence>
<dbReference type="OrthoDB" id="10253709at2759"/>
<keyword evidence="8 9" id="KW-0472">Membrane</keyword>
<dbReference type="InterPro" id="IPR023395">
    <property type="entry name" value="MCP_dom_sf"/>
</dbReference>